<dbReference type="Proteomes" id="UP000620874">
    <property type="component" value="Unassembled WGS sequence"/>
</dbReference>
<feature type="transmembrane region" description="Helical" evidence="1">
    <location>
        <begin position="115"/>
        <end position="138"/>
    </location>
</feature>
<evidence type="ECO:0000313" key="4">
    <source>
        <dbReference type="Proteomes" id="UP000620874"/>
    </source>
</evidence>
<evidence type="ECO:0000259" key="2">
    <source>
        <dbReference type="PROSITE" id="PS51379"/>
    </source>
</evidence>
<dbReference type="PROSITE" id="PS51379">
    <property type="entry name" value="4FE4S_FER_2"/>
    <property type="match status" value="1"/>
</dbReference>
<keyword evidence="1" id="KW-0812">Transmembrane</keyword>
<accession>A0ABR8Y3W7</accession>
<organism evidence="3 4">
    <name type="scientific">Phocaeicola intestinalis</name>
    <dbReference type="NCBI Taxonomy" id="2762212"/>
    <lineage>
        <taxon>Bacteria</taxon>
        <taxon>Pseudomonadati</taxon>
        <taxon>Bacteroidota</taxon>
        <taxon>Bacteroidia</taxon>
        <taxon>Bacteroidales</taxon>
        <taxon>Bacteroidaceae</taxon>
        <taxon>Phocaeicola</taxon>
    </lineage>
</organism>
<gene>
    <name evidence="3" type="ORF">H9625_00275</name>
</gene>
<comment type="caution">
    <text evidence="3">The sequence shown here is derived from an EMBL/GenBank/DDBJ whole genome shotgun (WGS) entry which is preliminary data.</text>
</comment>
<proteinExistence type="predicted"/>
<feature type="transmembrane region" description="Helical" evidence="1">
    <location>
        <begin position="46"/>
        <end position="64"/>
    </location>
</feature>
<feature type="transmembrane region" description="Helical" evidence="1">
    <location>
        <begin position="76"/>
        <end position="95"/>
    </location>
</feature>
<name>A0ABR8Y3W7_9BACT</name>
<reference evidence="3 4" key="1">
    <citation type="submission" date="2020-08" db="EMBL/GenBank/DDBJ databases">
        <title>A Genomic Blueprint of the Chicken Gut Microbiome.</title>
        <authorList>
            <person name="Gilroy R."/>
            <person name="Ravi A."/>
            <person name="Getino M."/>
            <person name="Pursley I."/>
            <person name="Horton D.L."/>
            <person name="Alikhan N.-F."/>
            <person name="Baker D."/>
            <person name="Gharbi K."/>
            <person name="Hall N."/>
            <person name="Watson M."/>
            <person name="Adriaenssens E.M."/>
            <person name="Foster-Nyarko E."/>
            <person name="Jarju S."/>
            <person name="Secka A."/>
            <person name="Antonio M."/>
            <person name="Oren A."/>
            <person name="Chaudhuri R."/>
            <person name="La Ragione R.M."/>
            <person name="Hildebrand F."/>
            <person name="Pallen M.J."/>
        </authorList>
    </citation>
    <scope>NUCLEOTIDE SEQUENCE [LARGE SCALE GENOMIC DNA]</scope>
    <source>
        <strain evidence="3 4">Sa1CVN1</strain>
    </source>
</reference>
<keyword evidence="1" id="KW-0472">Membrane</keyword>
<dbReference type="InterPro" id="IPR017896">
    <property type="entry name" value="4Fe4S_Fe-S-bd"/>
</dbReference>
<sequence>MIFENADACIGCNKCIKTCLQGVFFKPDASVSCTMNMGMAFRIERLLPLAFVASAVTGIGLHIAGHGTSHETWHNWGVAHVVASFIWLLSVMAHVRRHKHWYKTLVSKRVTCKRLITFFLSIAFLIVAVTGILLVAYVEGPGSSIGLWHYKPGILLWVLSLIHALYRK</sequence>
<dbReference type="RefSeq" id="WP_191762691.1">
    <property type="nucleotide sequence ID" value="NZ_JACSPP010000001.1"/>
</dbReference>
<evidence type="ECO:0000313" key="3">
    <source>
        <dbReference type="EMBL" id="MBD8038900.1"/>
    </source>
</evidence>
<keyword evidence="1" id="KW-1133">Transmembrane helix</keyword>
<feature type="transmembrane region" description="Helical" evidence="1">
    <location>
        <begin position="150"/>
        <end position="166"/>
    </location>
</feature>
<evidence type="ECO:0000256" key="1">
    <source>
        <dbReference type="SAM" id="Phobius"/>
    </source>
</evidence>
<dbReference type="EMBL" id="JACSPP010000001">
    <property type="protein sequence ID" value="MBD8038900.1"/>
    <property type="molecule type" value="Genomic_DNA"/>
</dbReference>
<feature type="domain" description="4Fe-4S ferredoxin-type" evidence="2">
    <location>
        <begin position="1"/>
        <end position="29"/>
    </location>
</feature>
<keyword evidence="4" id="KW-1185">Reference proteome</keyword>
<protein>
    <recommendedName>
        <fullName evidence="2">4Fe-4S ferredoxin-type domain-containing protein</fullName>
    </recommendedName>
</protein>